<protein>
    <submittedName>
        <fullName evidence="1">Uncharacterized protein</fullName>
    </submittedName>
</protein>
<dbReference type="Proteomes" id="UP001055439">
    <property type="component" value="Chromosome 3"/>
</dbReference>
<accession>A0A9E7JUA0</accession>
<dbReference type="AlphaFoldDB" id="A0A9E7JUA0"/>
<name>A0A9E7JUA0_9LILI</name>
<keyword evidence="2" id="KW-1185">Reference proteome</keyword>
<proteinExistence type="predicted"/>
<dbReference type="EMBL" id="CP097505">
    <property type="protein sequence ID" value="URD92716.1"/>
    <property type="molecule type" value="Genomic_DNA"/>
</dbReference>
<sequence length="65" mass="7200">MCLVGLVDARHGGALIGLLLGTHKTPFDGDWYTNEATRQAICISNQVSMEIDMHFGSFFNIDSKR</sequence>
<evidence type="ECO:0000313" key="2">
    <source>
        <dbReference type="Proteomes" id="UP001055439"/>
    </source>
</evidence>
<reference evidence="1" key="1">
    <citation type="submission" date="2022-05" db="EMBL/GenBank/DDBJ databases">
        <title>The Musa troglodytarum L. genome provides insights into the mechanism of non-climacteric behaviour and enrichment of carotenoids.</title>
        <authorList>
            <person name="Wang J."/>
        </authorList>
    </citation>
    <scope>NUCLEOTIDE SEQUENCE</scope>
    <source>
        <tissue evidence="1">Leaf</tissue>
    </source>
</reference>
<organism evidence="1 2">
    <name type="scientific">Musa troglodytarum</name>
    <name type="common">fe'i banana</name>
    <dbReference type="NCBI Taxonomy" id="320322"/>
    <lineage>
        <taxon>Eukaryota</taxon>
        <taxon>Viridiplantae</taxon>
        <taxon>Streptophyta</taxon>
        <taxon>Embryophyta</taxon>
        <taxon>Tracheophyta</taxon>
        <taxon>Spermatophyta</taxon>
        <taxon>Magnoliopsida</taxon>
        <taxon>Liliopsida</taxon>
        <taxon>Zingiberales</taxon>
        <taxon>Musaceae</taxon>
        <taxon>Musa</taxon>
    </lineage>
</organism>
<evidence type="ECO:0000313" key="1">
    <source>
        <dbReference type="EMBL" id="URD92716.1"/>
    </source>
</evidence>
<gene>
    <name evidence="1" type="ORF">MUK42_33323</name>
</gene>